<keyword evidence="2" id="KW-1185">Reference proteome</keyword>
<evidence type="ECO:0000313" key="2">
    <source>
        <dbReference type="Proteomes" id="UP001433508"/>
    </source>
</evidence>
<name>A0ACC3SSK0_LIPKO</name>
<comment type="caution">
    <text evidence="1">The sequence shown here is derived from an EMBL/GenBank/DDBJ whole genome shotgun (WGS) entry which is preliminary data.</text>
</comment>
<accession>A0ACC3SSK0</accession>
<evidence type="ECO:0000313" key="1">
    <source>
        <dbReference type="EMBL" id="KAK9234351.1"/>
    </source>
</evidence>
<gene>
    <name evidence="1" type="ORF">V1525DRAFT_413365</name>
</gene>
<reference evidence="2" key="1">
    <citation type="journal article" date="2024" name="Front. Bioeng. Biotechnol.">
        <title>Genome-scale model development and genomic sequencing of the oleaginous clade Lipomyces.</title>
        <authorList>
            <person name="Czajka J.J."/>
            <person name="Han Y."/>
            <person name="Kim J."/>
            <person name="Mondo S.J."/>
            <person name="Hofstad B.A."/>
            <person name="Robles A."/>
            <person name="Haridas S."/>
            <person name="Riley R."/>
            <person name="LaButti K."/>
            <person name="Pangilinan J."/>
            <person name="Andreopoulos W."/>
            <person name="Lipzen A."/>
            <person name="Yan J."/>
            <person name="Wang M."/>
            <person name="Ng V."/>
            <person name="Grigoriev I.V."/>
            <person name="Spatafora J.W."/>
            <person name="Magnuson J.K."/>
            <person name="Baker S.E."/>
            <person name="Pomraning K.R."/>
        </authorList>
    </citation>
    <scope>NUCLEOTIDE SEQUENCE [LARGE SCALE GENOMIC DNA]</scope>
    <source>
        <strain evidence="2">CBS 7786</strain>
    </source>
</reference>
<protein>
    <submittedName>
        <fullName evidence="1">Uncharacterized protein</fullName>
    </submittedName>
</protein>
<proteinExistence type="predicted"/>
<dbReference type="EMBL" id="MU971485">
    <property type="protein sequence ID" value="KAK9234351.1"/>
    <property type="molecule type" value="Genomic_DNA"/>
</dbReference>
<sequence length="288" mass="32831">MHALKLSLLLHGLFDYFQRSSFAILLLSETGQPSADEIALWDIELSHRGCRCPFTESAHTGILWKSNANLGEPLARNRFSSTLSEPHQQRCTDVVFRIDDSPTQAHSWGPLLRLLMENVMRTGFGPARGSVHNLARWRWLLSPAQLSRHYHTIFGLARGYLRDGLPLRWYVFLDSWRSLVCTDHFPKASELADLRHLRWTDVALPVPLDWFAMRDHVTITRPSATHLHSIWRQCSTAGIPLAGGTLWAARRLQPALPAAEWATFWLRLSLLYPRDPAAANSFHLFQLG</sequence>
<organism evidence="1 2">
    <name type="scientific">Lipomyces kononenkoae</name>
    <name type="common">Yeast</name>
    <dbReference type="NCBI Taxonomy" id="34357"/>
    <lineage>
        <taxon>Eukaryota</taxon>
        <taxon>Fungi</taxon>
        <taxon>Dikarya</taxon>
        <taxon>Ascomycota</taxon>
        <taxon>Saccharomycotina</taxon>
        <taxon>Lipomycetes</taxon>
        <taxon>Lipomycetales</taxon>
        <taxon>Lipomycetaceae</taxon>
        <taxon>Lipomyces</taxon>
    </lineage>
</organism>
<dbReference type="Proteomes" id="UP001433508">
    <property type="component" value="Unassembled WGS sequence"/>
</dbReference>